<dbReference type="STRING" id="559304.G8XZI5"/>
<dbReference type="AlphaFoldDB" id="G8XZI5"/>
<keyword evidence="4" id="KW-1185">Reference proteome</keyword>
<dbReference type="eggNOG" id="KOG4197">
    <property type="taxonomic scope" value="Eukaryota"/>
</dbReference>
<comment type="subcellular location">
    <subcellularLocation>
        <location evidence="1">Mitochondrion</location>
    </subcellularLocation>
</comment>
<dbReference type="PANTHER" id="PTHR46862">
    <property type="entry name" value="OS07G0661900 PROTEIN"/>
    <property type="match status" value="1"/>
</dbReference>
<name>G8XZI5_PICSO</name>
<evidence type="ECO:0000256" key="1">
    <source>
        <dbReference type="ARBA" id="ARBA00004173"/>
    </source>
</evidence>
<evidence type="ECO:0000313" key="4">
    <source>
        <dbReference type="Proteomes" id="UP000005222"/>
    </source>
</evidence>
<sequence length="1167" mass="136877">MRLLSCRRLLRAYNGSHLERFGARSSLSTHHSHHKAYLHTYNARLRHNARSVLSRESRDRNSTPWKANFLIKTPRYDEILRMMNDKKFRAKYFSLLSSSESLGDVYVEEINTHFSKLIDIVSGFSTDESLTFLFGIWKSVFSNTSTHPSITKLKALILEHRRVFINILINTKNYAYYVDHVLPLYEGNELKKLEKDWTDKVMETLAMETKPDGELVFDEARIHAYLKNQNIPIATRRKMLTIFLKKCLLHSNETGNYYIAIKAFLTFLRDLNDDDLLLVSKEHEVYLSALRMIITVQTNIDLIQNMKNIARIISSVYEDDMCVLNFVTSLMNSLVGFKPRTVIKLWHFKNTFQKSPKDNQEEVNSSLELTLVMNSYCATHMYENCLNLYKDNQHLHHDDQIQILLKVCEKSKNIKQLQKTFEDMYGRGELPYVTHYALVMNVLASMGSTSEVEKLFQELSSRNLIPNESVYGAMIKSQGYNSNLEAAKTWFRNYLSDERLTNRKANEVELLMFQLHFLYNDLDICMNHLHEVLDIEKEYDIKILDSKIMAEFINFCGSLYGLKQIEYLLDFSKKSKLDSQEVYESVIRAYTRLDQYEKAEQVINMCHSKSNVPFNDPNILKLHIRNLRFWYTNTTDFRTRRYIQEKSFFIKELVNDKNSYVRYTEGLFIELIKLSIHQNDIDGARAFFELSKSSELISENLFTPFLKYFSRQNTFASCTEVLQIYKNMTKFGLSITSKTYVHLLDALLYLDGHNKKGYNNSFKLLKSVLELNGISVDKTDHITSAFGDEFQKNAINLSRMVTAYVSSERKGDRSLSLLVRFLDGLKRTLNTKLSTDFKFYIYREMAGFYIKQGDLEGARALISNALNELHDILERYKNEYPYDVSSDEVRVPRSLQYEYRILIDLKFKAQPLIIDNTDTSFEILHRCHEDGVTLSGPQYVHLLSTLLNGKNPEHYDIIWRTCEAHLVSGNWAEAQFMRKLQYLYKITMLHLTKKIGFEAVFTNYEVLNKFYNIFTIDDLHVLPSKLDPLDVLREELVSFNKQYSNVHEPKTYWTVDRLINNLPLFFSPEVRLPTQNKIPPFMADMLWGIFKWYYEKDKLAAFSLMDNYPDTVEFLLYYGPSKVRLSVFRQRIDSIQPPPLTERKQDFTSRRIRTISVLTNMIPKSFA</sequence>
<dbReference type="OrthoDB" id="185373at2759"/>
<reference evidence="3 4" key="1">
    <citation type="journal article" date="2012" name="G3 (Bethesda)">
        <title>Pichia sorbitophila, an interspecies yeast hybrid reveals early steps of genome resolution following polyploidization.</title>
        <authorList>
            <person name="Leh Louis V."/>
            <person name="Despons L."/>
            <person name="Friedrich A."/>
            <person name="Martin T."/>
            <person name="Durrens P."/>
            <person name="Casaregola S."/>
            <person name="Neuveglise C."/>
            <person name="Fairhead C."/>
            <person name="Marck C."/>
            <person name="Cruz J.A."/>
            <person name="Straub M.L."/>
            <person name="Kugler V."/>
            <person name="Sacerdot C."/>
            <person name="Uzunov Z."/>
            <person name="Thierry A."/>
            <person name="Weiss S."/>
            <person name="Bleykasten C."/>
            <person name="De Montigny J."/>
            <person name="Jacques N."/>
            <person name="Jung P."/>
            <person name="Lemaire M."/>
            <person name="Mallet S."/>
            <person name="Morel G."/>
            <person name="Richard G.F."/>
            <person name="Sarkar A."/>
            <person name="Savel G."/>
            <person name="Schacherer J."/>
            <person name="Seret M.L."/>
            <person name="Talla E."/>
            <person name="Samson G."/>
            <person name="Jubin C."/>
            <person name="Poulain J."/>
            <person name="Vacherie B."/>
            <person name="Barbe V."/>
            <person name="Pelletier E."/>
            <person name="Sherman D.J."/>
            <person name="Westhof E."/>
            <person name="Weissenbach J."/>
            <person name="Baret P.V."/>
            <person name="Wincker P."/>
            <person name="Gaillardin C."/>
            <person name="Dujon B."/>
            <person name="Souciet J.L."/>
        </authorList>
    </citation>
    <scope>NUCLEOTIDE SEQUENCE [LARGE SCALE GENOMIC DNA]</scope>
    <source>
        <strain evidence="4">ATCC MYA-4447 / BCRC 22081 / CBS 7064 / NBRC 10061 / NRRL Y-12695</strain>
    </source>
</reference>
<accession>G8XZI5</accession>
<dbReference type="HOGENOM" id="CLU_272246_0_0_1"/>
<dbReference type="Pfam" id="PF01535">
    <property type="entry name" value="PPR"/>
    <property type="match status" value="1"/>
</dbReference>
<dbReference type="OMA" id="IFITSIM"/>
<dbReference type="EMBL" id="FO082046">
    <property type="protein sequence ID" value="CCE87094.1"/>
    <property type="molecule type" value="Genomic_DNA"/>
</dbReference>
<dbReference type="Gene3D" id="1.25.40.10">
    <property type="entry name" value="Tetratricopeptide repeat domain"/>
    <property type="match status" value="1"/>
</dbReference>
<dbReference type="PANTHER" id="PTHR46862:SF3">
    <property type="entry name" value="OS07G0661900 PROTEIN"/>
    <property type="match status" value="1"/>
</dbReference>
<dbReference type="InParanoid" id="G8XZI5"/>
<evidence type="ECO:0000313" key="3">
    <source>
        <dbReference type="EMBL" id="CCE87094.1"/>
    </source>
</evidence>
<gene>
    <name evidence="3" type="primary">Piso0_005633</name>
    <name evidence="3" type="ORF">GNLVRS01_PISO0N19197g</name>
</gene>
<organism evidence="3 4">
    <name type="scientific">Pichia sorbitophila (strain ATCC MYA-4447 / BCRC 22081 / CBS 7064 / NBRC 10061 / NRRL Y-12695)</name>
    <name type="common">Hybrid yeast</name>
    <dbReference type="NCBI Taxonomy" id="559304"/>
    <lineage>
        <taxon>Eukaryota</taxon>
        <taxon>Fungi</taxon>
        <taxon>Dikarya</taxon>
        <taxon>Ascomycota</taxon>
        <taxon>Saccharomycotina</taxon>
        <taxon>Pichiomycetes</taxon>
        <taxon>Debaryomycetaceae</taxon>
        <taxon>Millerozyma</taxon>
    </lineage>
</organism>
<evidence type="ECO:0000256" key="2">
    <source>
        <dbReference type="ARBA" id="ARBA00044527"/>
    </source>
</evidence>
<protein>
    <recommendedName>
        <fullName evidence="2">Mitochondrial 15S rRNA processing factor CCM1</fullName>
    </recommendedName>
</protein>
<dbReference type="InterPro" id="IPR002885">
    <property type="entry name" value="PPR_rpt"/>
</dbReference>
<dbReference type="InterPro" id="IPR011990">
    <property type="entry name" value="TPR-like_helical_dom_sf"/>
</dbReference>
<proteinExistence type="predicted"/>
<dbReference type="Proteomes" id="UP000005222">
    <property type="component" value="Chromosome N"/>
</dbReference>
<dbReference type="GO" id="GO:0005739">
    <property type="term" value="C:mitochondrion"/>
    <property type="evidence" value="ECO:0007669"/>
    <property type="project" value="UniProtKB-SubCell"/>
</dbReference>